<organism evidence="1 2">
    <name type="scientific">Catharanthus roseus</name>
    <name type="common">Madagascar periwinkle</name>
    <name type="synonym">Vinca rosea</name>
    <dbReference type="NCBI Taxonomy" id="4058"/>
    <lineage>
        <taxon>Eukaryota</taxon>
        <taxon>Viridiplantae</taxon>
        <taxon>Streptophyta</taxon>
        <taxon>Embryophyta</taxon>
        <taxon>Tracheophyta</taxon>
        <taxon>Spermatophyta</taxon>
        <taxon>Magnoliopsida</taxon>
        <taxon>eudicotyledons</taxon>
        <taxon>Gunneridae</taxon>
        <taxon>Pentapetalae</taxon>
        <taxon>asterids</taxon>
        <taxon>lamiids</taxon>
        <taxon>Gentianales</taxon>
        <taxon>Apocynaceae</taxon>
        <taxon>Rauvolfioideae</taxon>
        <taxon>Vinceae</taxon>
        <taxon>Catharanthinae</taxon>
        <taxon>Catharanthus</taxon>
    </lineage>
</organism>
<gene>
    <name evidence="1" type="ORF">M9H77_12071</name>
</gene>
<evidence type="ECO:0000313" key="1">
    <source>
        <dbReference type="EMBL" id="KAI5671707.1"/>
    </source>
</evidence>
<evidence type="ECO:0000313" key="2">
    <source>
        <dbReference type="Proteomes" id="UP001060085"/>
    </source>
</evidence>
<proteinExistence type="predicted"/>
<comment type="caution">
    <text evidence="1">The sequence shown here is derived from an EMBL/GenBank/DDBJ whole genome shotgun (WGS) entry which is preliminary data.</text>
</comment>
<name>A0ACC0BGE0_CATRO</name>
<sequence>MSRLAPLSEEPINEDDSKNCSGVGKAQSSWRKWLRNHFPLLFNKKSDLRILLSVLGCPLFPLSVHPKQPINEVSSSAQYIIQHFIAATGCRKLEGRVKNIYATGKVAMAVVDRDHELGSTNTTSANGADLQKGCFVMWQMLPNKWLIELAVEGHKIVAGSDGDLAWRHTPWLGVHAAKGGCRPLRRAFQGLDPLAISTVFSQAEYMGEKKISGVDCFVLKLSANHSDLAERSDNTAEMIKHAVFGFFSQRSGLLVYIEDSYLTRIQSPGSQPTYWETTMATKIEDYRSVEGVKIAHSGQSSVIITRFGDNLKLGPAFTKMEETWTIDDLAFNVPGLSMDCFISPKELQKDYPEENHHWRLDHYCPNNTDSTTMFSM</sequence>
<dbReference type="EMBL" id="CM044703">
    <property type="protein sequence ID" value="KAI5671707.1"/>
    <property type="molecule type" value="Genomic_DNA"/>
</dbReference>
<reference evidence="2" key="1">
    <citation type="journal article" date="2023" name="Nat. Plants">
        <title>Single-cell RNA sequencing provides a high-resolution roadmap for understanding the multicellular compartmentation of specialized metabolism.</title>
        <authorList>
            <person name="Sun S."/>
            <person name="Shen X."/>
            <person name="Li Y."/>
            <person name="Li Y."/>
            <person name="Wang S."/>
            <person name="Li R."/>
            <person name="Zhang H."/>
            <person name="Shen G."/>
            <person name="Guo B."/>
            <person name="Wei J."/>
            <person name="Xu J."/>
            <person name="St-Pierre B."/>
            <person name="Chen S."/>
            <person name="Sun C."/>
        </authorList>
    </citation>
    <scope>NUCLEOTIDE SEQUENCE [LARGE SCALE GENOMIC DNA]</scope>
</reference>
<dbReference type="Proteomes" id="UP001060085">
    <property type="component" value="Linkage Group LG03"/>
</dbReference>
<accession>A0ACC0BGE0</accession>
<protein>
    <submittedName>
        <fullName evidence="1">Uncharacterized protein</fullName>
    </submittedName>
</protein>
<keyword evidence="2" id="KW-1185">Reference proteome</keyword>